<dbReference type="Pfam" id="PF00515">
    <property type="entry name" value="TPR_1"/>
    <property type="match status" value="1"/>
</dbReference>
<accession>A0A6M1T6C6</accession>
<proteinExistence type="predicted"/>
<dbReference type="SUPFAM" id="SSF48452">
    <property type="entry name" value="TPR-like"/>
    <property type="match status" value="1"/>
</dbReference>
<dbReference type="InterPro" id="IPR019734">
    <property type="entry name" value="TPR_rpt"/>
</dbReference>
<dbReference type="SMART" id="SM00028">
    <property type="entry name" value="TPR"/>
    <property type="match status" value="1"/>
</dbReference>
<evidence type="ECO:0000313" key="2">
    <source>
        <dbReference type="EMBL" id="NGP89657.1"/>
    </source>
</evidence>
<dbReference type="EMBL" id="JAALLS010000023">
    <property type="protein sequence ID" value="NGP89657.1"/>
    <property type="molecule type" value="Genomic_DNA"/>
</dbReference>
<keyword evidence="3" id="KW-1185">Reference proteome</keyword>
<dbReference type="InterPro" id="IPR011990">
    <property type="entry name" value="TPR-like_helical_dom_sf"/>
</dbReference>
<dbReference type="Gene3D" id="1.25.40.10">
    <property type="entry name" value="Tetratricopeptide repeat domain"/>
    <property type="match status" value="2"/>
</dbReference>
<dbReference type="PROSITE" id="PS50005">
    <property type="entry name" value="TPR"/>
    <property type="match status" value="1"/>
</dbReference>
<name>A0A6M1T6C6_9BACT</name>
<evidence type="ECO:0000256" key="1">
    <source>
        <dbReference type="PROSITE-ProRule" id="PRU00339"/>
    </source>
</evidence>
<dbReference type="Proteomes" id="UP000479132">
    <property type="component" value="Unassembled WGS sequence"/>
</dbReference>
<dbReference type="AlphaFoldDB" id="A0A6M1T6C6"/>
<evidence type="ECO:0000313" key="3">
    <source>
        <dbReference type="Proteomes" id="UP000479132"/>
    </source>
</evidence>
<sequence length="255" mass="28673">MKYLISLILCVVLLFGSGEIQAQGQQLIQLKQSIEKAIDSLEAEKLIKINAKLASLSKSDDSQTRKYSYYYRGYSYYRLQSSFPTIGEDQQEKYLEQAINMFKSAIKADSEFAEAYGLLGSCYGMKASGFFSGMKYGPKSEEAMGKAKELAPKNPRIAMLDAVGTLYKPSMFGGGTDKAIEGFQKSATFFEKWTSPNKYAPQWGNAEVFAWLGQAYMKKEEYEKAEEAFQKALEVKPGYPWVKKVLVPKLNKKAD</sequence>
<reference evidence="2 3" key="1">
    <citation type="submission" date="2020-02" db="EMBL/GenBank/DDBJ databases">
        <title>Aliifodinibius halophilus 2W32, complete genome.</title>
        <authorList>
            <person name="Li Y."/>
            <person name="Wu S."/>
        </authorList>
    </citation>
    <scope>NUCLEOTIDE SEQUENCE [LARGE SCALE GENOMIC DNA]</scope>
    <source>
        <strain evidence="2 3">2W32</strain>
    </source>
</reference>
<feature type="repeat" description="TPR" evidence="1">
    <location>
        <begin position="206"/>
        <end position="239"/>
    </location>
</feature>
<dbReference type="PROSITE" id="PS50293">
    <property type="entry name" value="TPR_REGION"/>
    <property type="match status" value="1"/>
</dbReference>
<keyword evidence="1" id="KW-0802">TPR repeat</keyword>
<dbReference type="RefSeq" id="WP_165270636.1">
    <property type="nucleotide sequence ID" value="NZ_JAALLS010000023.1"/>
</dbReference>
<gene>
    <name evidence="2" type="ORF">G3569_14960</name>
</gene>
<organism evidence="2 3">
    <name type="scientific">Fodinibius halophilus</name>
    <dbReference type="NCBI Taxonomy" id="1736908"/>
    <lineage>
        <taxon>Bacteria</taxon>
        <taxon>Pseudomonadati</taxon>
        <taxon>Balneolota</taxon>
        <taxon>Balneolia</taxon>
        <taxon>Balneolales</taxon>
        <taxon>Balneolaceae</taxon>
        <taxon>Fodinibius</taxon>
    </lineage>
</organism>
<protein>
    <submittedName>
        <fullName evidence="2">Tetratricopeptide repeat protein</fullName>
    </submittedName>
</protein>
<comment type="caution">
    <text evidence="2">The sequence shown here is derived from an EMBL/GenBank/DDBJ whole genome shotgun (WGS) entry which is preliminary data.</text>
</comment>